<accession>A0A387GAG1</accession>
<evidence type="ECO:0000313" key="2">
    <source>
        <dbReference type="EMBL" id="AYG64336.1"/>
    </source>
</evidence>
<name>A0A387GAG1_9HYPH</name>
<dbReference type="KEGG" id="rjg:CCGE525_36905"/>
<dbReference type="Proteomes" id="UP000282195">
    <property type="component" value="Plasmid pRCCGE525a"/>
</dbReference>
<feature type="region of interest" description="Disordered" evidence="1">
    <location>
        <begin position="61"/>
        <end position="80"/>
    </location>
</feature>
<dbReference type="OrthoDB" id="7950403at2"/>
<protein>
    <submittedName>
        <fullName evidence="2">Uncharacterized protein</fullName>
    </submittedName>
</protein>
<dbReference type="RefSeq" id="WP_120709228.1">
    <property type="nucleotide sequence ID" value="NZ_CP032697.1"/>
</dbReference>
<evidence type="ECO:0000256" key="1">
    <source>
        <dbReference type="SAM" id="MobiDB-lite"/>
    </source>
</evidence>
<geneLocation type="plasmid" evidence="3">
    <name>prccge525a</name>
</geneLocation>
<dbReference type="EMBL" id="CP032697">
    <property type="protein sequence ID" value="AYG64336.1"/>
    <property type="molecule type" value="Genomic_DNA"/>
</dbReference>
<reference evidence="2 3" key="1">
    <citation type="submission" date="2018-10" db="EMBL/GenBank/DDBJ databases">
        <title>Rhizobium etli, R. leguminosarum and a new Rhizobium genospecies from Phaseolus dumosus.</title>
        <authorList>
            <person name="Ramirez-Puebla S.T."/>
            <person name="Rogel-Hernandez M.A."/>
            <person name="Guerrero G."/>
            <person name="Ormeno-Orrillo E."/>
            <person name="Martinez-Romero J.C."/>
            <person name="Negrete-Yankelevich S."/>
            <person name="Martinez-Romero E."/>
        </authorList>
    </citation>
    <scope>NUCLEOTIDE SEQUENCE [LARGE SCALE GENOMIC DNA]</scope>
    <source>
        <strain evidence="2 3">CCGE525</strain>
        <plasmid evidence="3">prccge525a</plasmid>
    </source>
</reference>
<organism evidence="2 3">
    <name type="scientific">Rhizobium jaguaris</name>
    <dbReference type="NCBI Taxonomy" id="1312183"/>
    <lineage>
        <taxon>Bacteria</taxon>
        <taxon>Pseudomonadati</taxon>
        <taxon>Pseudomonadota</taxon>
        <taxon>Alphaproteobacteria</taxon>
        <taxon>Hyphomicrobiales</taxon>
        <taxon>Rhizobiaceae</taxon>
        <taxon>Rhizobium/Agrobacterium group</taxon>
        <taxon>Rhizobium</taxon>
    </lineage>
</organism>
<proteinExistence type="predicted"/>
<evidence type="ECO:0000313" key="3">
    <source>
        <dbReference type="Proteomes" id="UP000282195"/>
    </source>
</evidence>
<gene>
    <name evidence="2" type="ORF">CCGE525_36905</name>
</gene>
<keyword evidence="3" id="KW-1185">Reference proteome</keyword>
<sequence>MVIRDILLIRAQRNGDRLTGIDADLRQARLPIIFGEQIALAYSDEAGHRFRFEAGQSFRFHSGQRSDLKPAISRTDPGSR</sequence>
<keyword evidence="2" id="KW-0614">Plasmid</keyword>
<dbReference type="AlphaFoldDB" id="A0A387GAG1"/>